<feature type="transmembrane region" description="Helical" evidence="1">
    <location>
        <begin position="12"/>
        <end position="36"/>
    </location>
</feature>
<feature type="transmembrane region" description="Helical" evidence="1">
    <location>
        <begin position="95"/>
        <end position="116"/>
    </location>
</feature>
<feature type="transmembrane region" description="Helical" evidence="1">
    <location>
        <begin position="173"/>
        <end position="196"/>
    </location>
</feature>
<proteinExistence type="predicted"/>
<keyword evidence="1" id="KW-0812">Transmembrane</keyword>
<feature type="transmembrane region" description="Helical" evidence="1">
    <location>
        <begin position="128"/>
        <end position="153"/>
    </location>
</feature>
<reference evidence="2" key="1">
    <citation type="submission" date="2024-04" db="EMBL/GenBank/DDBJ databases">
        <authorList>
            <person name="Roder T."/>
            <person name="Oberhansli S."/>
            <person name="Kreuzer M."/>
        </authorList>
    </citation>
    <scope>NUCLEOTIDE SEQUENCE</scope>
    <source>
        <strain evidence="2">LWS13-1.2</strain>
    </source>
</reference>
<protein>
    <recommendedName>
        <fullName evidence="3">DUF2975 domain-containing protein</fullName>
    </recommendedName>
</protein>
<dbReference type="AlphaFoldDB" id="A0AAU6SE57"/>
<accession>A0AAU6SE57</accession>
<dbReference type="RefSeq" id="WP_349426031.1">
    <property type="nucleotide sequence ID" value="NZ_CP151632.1"/>
</dbReference>
<keyword evidence="1" id="KW-1133">Transmembrane helix</keyword>
<evidence type="ECO:0000256" key="1">
    <source>
        <dbReference type="SAM" id="Phobius"/>
    </source>
</evidence>
<dbReference type="EMBL" id="CP151632">
    <property type="protein sequence ID" value="WZO35193.1"/>
    <property type="molecule type" value="Genomic_DNA"/>
</dbReference>
<gene>
    <name evidence="2" type="ORF">MRBLWS13_002881</name>
</gene>
<keyword evidence="1" id="KW-0472">Membrane</keyword>
<evidence type="ECO:0000313" key="2">
    <source>
        <dbReference type="EMBL" id="WZO35193.1"/>
    </source>
</evidence>
<name>A0AAU6SE57_9MICO</name>
<evidence type="ECO:0008006" key="3">
    <source>
        <dbReference type="Google" id="ProtNLM"/>
    </source>
</evidence>
<sequence>MYATQRNSTTRAEGIALGVIATGAISVAIVAVVAIVQRAFAVFGADVTVPLPVTGGDVTVLDGVPGINDAQYTSADVTFATVPAGTSWMLFLEGALPALATIGVCGVTWWLGVSLLRARPFRRAMSVAIGVAACLVIAGGILGQLFGAIGRAILVEQLVEVQAAGDAAVSETFWTFLLQVDLAPFGWGLALALIAASFEIGARLQRETEGLV</sequence>
<organism evidence="2">
    <name type="scientific">Microbacterium sp. LWS13-1.2</name>
    <dbReference type="NCBI Taxonomy" id="3135264"/>
    <lineage>
        <taxon>Bacteria</taxon>
        <taxon>Bacillati</taxon>
        <taxon>Actinomycetota</taxon>
        <taxon>Actinomycetes</taxon>
        <taxon>Micrococcales</taxon>
        <taxon>Microbacteriaceae</taxon>
        <taxon>Microbacterium</taxon>
    </lineage>
</organism>